<organism evidence="2 3">
    <name type="scientific">Polarella glacialis</name>
    <name type="common">Dinoflagellate</name>
    <dbReference type="NCBI Taxonomy" id="89957"/>
    <lineage>
        <taxon>Eukaryota</taxon>
        <taxon>Sar</taxon>
        <taxon>Alveolata</taxon>
        <taxon>Dinophyceae</taxon>
        <taxon>Suessiales</taxon>
        <taxon>Suessiaceae</taxon>
        <taxon>Polarella</taxon>
    </lineage>
</organism>
<feature type="transmembrane region" description="Helical" evidence="1">
    <location>
        <begin position="33"/>
        <end position="57"/>
    </location>
</feature>
<accession>A0A813EJS7</accession>
<keyword evidence="1" id="KW-1133">Transmembrane helix</keyword>
<dbReference type="EMBL" id="CAJNNV010009905">
    <property type="protein sequence ID" value="CAE8597934.1"/>
    <property type="molecule type" value="Genomic_DNA"/>
</dbReference>
<feature type="transmembrane region" description="Helical" evidence="1">
    <location>
        <begin position="69"/>
        <end position="92"/>
    </location>
</feature>
<dbReference type="AlphaFoldDB" id="A0A813EJS7"/>
<reference evidence="2" key="1">
    <citation type="submission" date="2021-02" db="EMBL/GenBank/DDBJ databases">
        <authorList>
            <person name="Dougan E. K."/>
            <person name="Rhodes N."/>
            <person name="Thang M."/>
            <person name="Chan C."/>
        </authorList>
    </citation>
    <scope>NUCLEOTIDE SEQUENCE</scope>
</reference>
<proteinExistence type="predicted"/>
<gene>
    <name evidence="2" type="ORF">PGLA1383_LOCUS16354</name>
</gene>
<name>A0A813EJS7_POLGL</name>
<feature type="non-terminal residue" evidence="2">
    <location>
        <position position="1"/>
    </location>
</feature>
<evidence type="ECO:0000313" key="3">
    <source>
        <dbReference type="Proteomes" id="UP000654075"/>
    </source>
</evidence>
<keyword evidence="3" id="KW-1185">Reference proteome</keyword>
<keyword evidence="1" id="KW-0472">Membrane</keyword>
<evidence type="ECO:0000256" key="1">
    <source>
        <dbReference type="SAM" id="Phobius"/>
    </source>
</evidence>
<dbReference type="Proteomes" id="UP000654075">
    <property type="component" value="Unassembled WGS sequence"/>
</dbReference>
<keyword evidence="1" id="KW-0812">Transmembrane</keyword>
<sequence length="106" mass="11915">FCRVLFQFVSHAMRVSQIARSCIMSPEMSLSLVIFPGVILSLVIARLSSSLAAMELFDLRGVRLGVVRFLCSFSFFLLVVCFVAFLVCVGLLSLCRSCWFSFVVFR</sequence>
<evidence type="ECO:0000313" key="2">
    <source>
        <dbReference type="EMBL" id="CAE8597934.1"/>
    </source>
</evidence>
<protein>
    <submittedName>
        <fullName evidence="2">Uncharacterized protein</fullName>
    </submittedName>
</protein>
<comment type="caution">
    <text evidence="2">The sequence shown here is derived from an EMBL/GenBank/DDBJ whole genome shotgun (WGS) entry which is preliminary data.</text>
</comment>